<dbReference type="GO" id="GO:0005524">
    <property type="term" value="F:ATP binding"/>
    <property type="evidence" value="ECO:0007669"/>
    <property type="project" value="UniProtKB-UniRule"/>
</dbReference>
<dbReference type="InterPro" id="IPR050191">
    <property type="entry name" value="ATP-dep_DNA_ligase"/>
</dbReference>
<dbReference type="PROSITE" id="PS50160">
    <property type="entry name" value="DNA_LIGASE_A3"/>
    <property type="match status" value="1"/>
</dbReference>
<feature type="binding site" evidence="14">
    <location>
        <position position="262"/>
    </location>
    <ligand>
        <name>ATP</name>
        <dbReference type="ChEBI" id="CHEBI:30616"/>
    </ligand>
</feature>
<keyword evidence="4 14" id="KW-0479">Metal-binding</keyword>
<dbReference type="SUPFAM" id="SSF117018">
    <property type="entry name" value="ATP-dependent DNA ligase DNA-binding domain"/>
    <property type="match status" value="1"/>
</dbReference>
<comment type="catalytic activity">
    <reaction evidence="12 14 15">
        <text>ATP + (deoxyribonucleotide)n-3'-hydroxyl + 5'-phospho-(deoxyribonucleotide)m = (deoxyribonucleotide)n+m + AMP + diphosphate.</text>
        <dbReference type="EC" id="6.5.1.1"/>
    </reaction>
</comment>
<dbReference type="RefSeq" id="WP_092883669.1">
    <property type="nucleotide sequence ID" value="NZ_FOOI01000007.1"/>
</dbReference>
<evidence type="ECO:0000256" key="14">
    <source>
        <dbReference type="HAMAP-Rule" id="MF_00407"/>
    </source>
</evidence>
<dbReference type="STRING" id="504797.SAMN05421678_107172"/>
<name>A0A1I2TFL2_9ACTN</name>
<dbReference type="OrthoDB" id="3733803at2"/>
<dbReference type="NCBIfam" id="TIGR00574">
    <property type="entry name" value="dnl1"/>
    <property type="match status" value="1"/>
</dbReference>
<dbReference type="GO" id="GO:0051301">
    <property type="term" value="P:cell division"/>
    <property type="evidence" value="ECO:0007669"/>
    <property type="project" value="UniProtKB-KW"/>
</dbReference>
<evidence type="ECO:0000256" key="3">
    <source>
        <dbReference type="ARBA" id="ARBA00022705"/>
    </source>
</evidence>
<dbReference type="Pfam" id="PF04675">
    <property type="entry name" value="DNA_ligase_A_N"/>
    <property type="match status" value="1"/>
</dbReference>
<dbReference type="GO" id="GO:0071897">
    <property type="term" value="P:DNA biosynthetic process"/>
    <property type="evidence" value="ECO:0007669"/>
    <property type="project" value="InterPro"/>
</dbReference>
<accession>A0A1I2TFL2</accession>
<dbReference type="FunFam" id="2.40.50.140:FF:000163">
    <property type="entry name" value="Probable DNA ligase"/>
    <property type="match status" value="1"/>
</dbReference>
<evidence type="ECO:0000256" key="9">
    <source>
        <dbReference type="ARBA" id="ARBA00023172"/>
    </source>
</evidence>
<dbReference type="Pfam" id="PF04679">
    <property type="entry name" value="DNA_ligase_A_C"/>
    <property type="match status" value="1"/>
</dbReference>
<dbReference type="EMBL" id="FOOI01000007">
    <property type="protein sequence ID" value="SFG63680.1"/>
    <property type="molecule type" value="Genomic_DNA"/>
</dbReference>
<reference evidence="19 20" key="1">
    <citation type="submission" date="2016-10" db="EMBL/GenBank/DDBJ databases">
        <authorList>
            <person name="de Groot N.N."/>
        </authorList>
    </citation>
    <scope>NUCLEOTIDE SEQUENCE [LARGE SCALE GENOMIC DNA]</scope>
    <source>
        <strain evidence="19 20">CPCC 202808</strain>
    </source>
</reference>
<dbReference type="GO" id="GO:0003677">
    <property type="term" value="F:DNA binding"/>
    <property type="evidence" value="ECO:0007669"/>
    <property type="project" value="InterPro"/>
</dbReference>
<dbReference type="CDD" id="cd07901">
    <property type="entry name" value="Adenylation_DNA_ligase_Arch_LigB"/>
    <property type="match status" value="1"/>
</dbReference>
<dbReference type="PROSITE" id="PS00697">
    <property type="entry name" value="DNA_LIGASE_A1"/>
    <property type="match status" value="1"/>
</dbReference>
<comment type="function">
    <text evidence="13 14">DNA ligase that seals nicks in double-stranded DNA during DNA replication, DNA recombination and DNA repair.</text>
</comment>
<feature type="active site" description="N6-AMP-lysine intermediate" evidence="14">
    <location>
        <position position="213"/>
    </location>
</feature>
<dbReference type="Gene3D" id="3.30.470.30">
    <property type="entry name" value="DNA ligase/mRNA capping enzyme"/>
    <property type="match status" value="1"/>
</dbReference>
<evidence type="ECO:0000313" key="18">
    <source>
        <dbReference type="EMBL" id="NYH83066.1"/>
    </source>
</evidence>
<dbReference type="PANTHER" id="PTHR45674">
    <property type="entry name" value="DNA LIGASE 1/3 FAMILY MEMBER"/>
    <property type="match status" value="1"/>
</dbReference>
<proteinExistence type="inferred from homology"/>
<sequence length="519" mass="55506">MLLDDLAQASAAVSGTSSRLEKVRRIADCLRAADPDEVPLVVSYLAGELRQRRTGVGYAALRELPAAADRPTLGVSEVDAAFAEIAEVAGSGSQQRRRDLLTALWSRATGAEQGLLAGLVTGELRQGALDGVMVDAVIRASDLPAAQVRRAIMVAGAIAPVARAAVSGGGDVAVLDAFRLEVGRPLRPMLASPAPGVPEALGKLAGPAALEWKLDGIRIQVHRTGDVVRIFTRTLDDVTDRLPEVVATVRALPAGSLVLDGEVLALDEARRPRPFQVTASRVGTRGGTGQSRARVPLSAFFFDVLHHDGTDLLTAPGAERWSVLESVLPDELVVPRLVTADPGEADAFFADAVRRGHEGVVVKSLSAPYDAGRRGSAWIKVKPRHTLDLVVLAVEWGHGRRTGLLSNLHLGARDPETGGFVMLGKTFKGLTDELLRWQTERLLELETHRDRWTVHVRPELVIEIAFDGIQTSSRYPGGMALRFARVLRYREDKPAAEADTVQAVRDIHAGSGASDANAP</sequence>
<dbReference type="Gene3D" id="1.10.3260.10">
    <property type="entry name" value="DNA ligase, ATP-dependent, N-terminal domain"/>
    <property type="match status" value="1"/>
</dbReference>
<keyword evidence="21" id="KW-1185">Reference proteome</keyword>
<dbReference type="InterPro" id="IPR012309">
    <property type="entry name" value="DNA_ligase_ATP-dep_C"/>
</dbReference>
<dbReference type="GO" id="GO:0006310">
    <property type="term" value="P:DNA recombination"/>
    <property type="evidence" value="ECO:0007669"/>
    <property type="project" value="UniProtKB-UniRule"/>
</dbReference>
<evidence type="ECO:0000256" key="12">
    <source>
        <dbReference type="ARBA" id="ARBA00034003"/>
    </source>
</evidence>
<dbReference type="GO" id="GO:0006260">
    <property type="term" value="P:DNA replication"/>
    <property type="evidence" value="ECO:0007669"/>
    <property type="project" value="UniProtKB-UniRule"/>
</dbReference>
<evidence type="ECO:0000256" key="7">
    <source>
        <dbReference type="ARBA" id="ARBA00022840"/>
    </source>
</evidence>
<dbReference type="EMBL" id="JACBZA010000001">
    <property type="protein sequence ID" value="NYH83066.1"/>
    <property type="molecule type" value="Genomic_DNA"/>
</dbReference>
<dbReference type="GO" id="GO:0046872">
    <property type="term" value="F:metal ion binding"/>
    <property type="evidence" value="ECO:0007669"/>
    <property type="project" value="UniProtKB-KW"/>
</dbReference>
<keyword evidence="10 14" id="KW-0234">DNA repair</keyword>
<keyword evidence="5 14" id="KW-0547">Nucleotide-binding</keyword>
<feature type="binding site" evidence="14">
    <location>
        <position position="380"/>
    </location>
    <ligand>
        <name>ATP</name>
        <dbReference type="ChEBI" id="CHEBI:30616"/>
    </ligand>
</feature>
<dbReference type="InterPro" id="IPR012340">
    <property type="entry name" value="NA-bd_OB-fold"/>
</dbReference>
<keyword evidence="7 14" id="KW-0067">ATP-binding</keyword>
<dbReference type="GO" id="GO:0003910">
    <property type="term" value="F:DNA ligase (ATP) activity"/>
    <property type="evidence" value="ECO:0007669"/>
    <property type="project" value="UniProtKB-UniRule"/>
</dbReference>
<evidence type="ECO:0000256" key="8">
    <source>
        <dbReference type="ARBA" id="ARBA00022842"/>
    </source>
</evidence>
<protein>
    <recommendedName>
        <fullName evidence="14">Probable DNA ligase</fullName>
        <ecNumber evidence="14">6.5.1.1</ecNumber>
    </recommendedName>
    <alternativeName>
        <fullName evidence="14">Polydeoxyribonucleotide synthase [ATP]</fullName>
    </alternativeName>
</protein>
<evidence type="ECO:0000256" key="15">
    <source>
        <dbReference type="RuleBase" id="RU000617"/>
    </source>
</evidence>
<evidence type="ECO:0000256" key="13">
    <source>
        <dbReference type="ARBA" id="ARBA00054532"/>
    </source>
</evidence>
<comment type="cofactor">
    <cofactor evidence="14">
        <name>Mg(2+)</name>
        <dbReference type="ChEBI" id="CHEBI:18420"/>
    </cofactor>
</comment>
<dbReference type="SUPFAM" id="SSF56091">
    <property type="entry name" value="DNA ligase/mRNA capping enzyme, catalytic domain"/>
    <property type="match status" value="1"/>
</dbReference>
<dbReference type="Pfam" id="PF01068">
    <property type="entry name" value="DNA_ligase_A_M"/>
    <property type="match status" value="1"/>
</dbReference>
<dbReference type="InterPro" id="IPR012310">
    <property type="entry name" value="DNA_ligase_ATP-dep_cent"/>
</dbReference>
<evidence type="ECO:0000256" key="16">
    <source>
        <dbReference type="RuleBase" id="RU004196"/>
    </source>
</evidence>
<keyword evidence="8 14" id="KW-0460">Magnesium</keyword>
<evidence type="ECO:0000256" key="6">
    <source>
        <dbReference type="ARBA" id="ARBA00022763"/>
    </source>
</evidence>
<feature type="binding site" evidence="14">
    <location>
        <position position="302"/>
    </location>
    <ligand>
        <name>ATP</name>
        <dbReference type="ChEBI" id="CHEBI:30616"/>
    </ligand>
</feature>
<feature type="binding site" evidence="14">
    <location>
        <position position="233"/>
    </location>
    <ligand>
        <name>ATP</name>
        <dbReference type="ChEBI" id="CHEBI:30616"/>
    </ligand>
</feature>
<keyword evidence="6 14" id="KW-0227">DNA damage</keyword>
<evidence type="ECO:0000256" key="4">
    <source>
        <dbReference type="ARBA" id="ARBA00022723"/>
    </source>
</evidence>
<dbReference type="PANTHER" id="PTHR45674:SF13">
    <property type="entry name" value="DNA LIGASE-RELATED"/>
    <property type="match status" value="1"/>
</dbReference>
<dbReference type="NCBIfam" id="NF002868">
    <property type="entry name" value="PRK03180.1"/>
    <property type="match status" value="1"/>
</dbReference>
<evidence type="ECO:0000313" key="20">
    <source>
        <dbReference type="Proteomes" id="UP000199052"/>
    </source>
</evidence>
<evidence type="ECO:0000256" key="1">
    <source>
        <dbReference type="ARBA" id="ARBA00022598"/>
    </source>
</evidence>
<evidence type="ECO:0000256" key="2">
    <source>
        <dbReference type="ARBA" id="ARBA00022618"/>
    </source>
</evidence>
<dbReference type="InterPro" id="IPR036599">
    <property type="entry name" value="DNA_ligase_N_sf"/>
</dbReference>
<dbReference type="GO" id="GO:0006281">
    <property type="term" value="P:DNA repair"/>
    <property type="evidence" value="ECO:0007669"/>
    <property type="project" value="UniProtKB-UniRule"/>
</dbReference>
<dbReference type="InterPro" id="IPR000977">
    <property type="entry name" value="DNA_ligase_ATP-dep"/>
</dbReference>
<feature type="binding site" evidence="14">
    <location>
        <position position="218"/>
    </location>
    <ligand>
        <name>ATP</name>
        <dbReference type="ChEBI" id="CHEBI:30616"/>
    </ligand>
</feature>
<evidence type="ECO:0000313" key="21">
    <source>
        <dbReference type="Proteomes" id="UP000533017"/>
    </source>
</evidence>
<keyword evidence="1 14" id="KW-0436">Ligase</keyword>
<feature type="domain" description="ATP-dependent DNA ligase family profile" evidence="17">
    <location>
        <begin position="290"/>
        <end position="414"/>
    </location>
</feature>
<keyword evidence="3 14" id="KW-0235">DNA replication</keyword>
<evidence type="ECO:0000256" key="11">
    <source>
        <dbReference type="ARBA" id="ARBA00023306"/>
    </source>
</evidence>
<dbReference type="InterPro" id="IPR022865">
    <property type="entry name" value="DNA_ligae_ATP-dep_bac/arc"/>
</dbReference>
<evidence type="ECO:0000313" key="19">
    <source>
        <dbReference type="EMBL" id="SFG63680.1"/>
    </source>
</evidence>
<keyword evidence="2 14" id="KW-0132">Cell division</keyword>
<dbReference type="AlphaFoldDB" id="A0A1I2TFL2"/>
<dbReference type="Proteomes" id="UP000533017">
    <property type="component" value="Unassembled WGS sequence"/>
</dbReference>
<gene>
    <name evidence="14" type="primary">lig</name>
    <name evidence="18" type="ORF">FHR37_001917</name>
    <name evidence="19" type="ORF">SAMN05421678_107172</name>
</gene>
<keyword evidence="11 14" id="KW-0131">Cell cycle</keyword>
<dbReference type="Gene3D" id="2.40.50.140">
    <property type="entry name" value="Nucleic acid-binding proteins"/>
    <property type="match status" value="1"/>
</dbReference>
<dbReference type="EC" id="6.5.1.1" evidence="14"/>
<evidence type="ECO:0000256" key="10">
    <source>
        <dbReference type="ARBA" id="ARBA00023204"/>
    </source>
</evidence>
<dbReference type="InterPro" id="IPR012308">
    <property type="entry name" value="DNA_ligase_ATP-dep_N"/>
</dbReference>
<dbReference type="SUPFAM" id="SSF50249">
    <property type="entry name" value="Nucleic acid-binding proteins"/>
    <property type="match status" value="1"/>
</dbReference>
<evidence type="ECO:0000256" key="5">
    <source>
        <dbReference type="ARBA" id="ARBA00022741"/>
    </source>
</evidence>
<dbReference type="InterPro" id="IPR016059">
    <property type="entry name" value="DNA_ligase_ATP-dep_CS"/>
</dbReference>
<reference evidence="18 21" key="2">
    <citation type="submission" date="2020-07" db="EMBL/GenBank/DDBJ databases">
        <title>Sequencing the genomes of 1000 actinobacteria strains.</title>
        <authorList>
            <person name="Klenk H.-P."/>
        </authorList>
    </citation>
    <scope>NUCLEOTIDE SEQUENCE [LARGE SCALE GENOMIC DNA]</scope>
    <source>
        <strain evidence="18 21">DSM 45117</strain>
    </source>
</reference>
<keyword evidence="9 14" id="KW-0233">DNA recombination</keyword>
<dbReference type="CDD" id="cd07972">
    <property type="entry name" value="OBF_DNA_ligase_Arch_LigB"/>
    <property type="match status" value="1"/>
</dbReference>
<comment type="similarity">
    <text evidence="14 16">Belongs to the ATP-dependent DNA ligase family.</text>
</comment>
<dbReference type="Proteomes" id="UP000199052">
    <property type="component" value="Unassembled WGS sequence"/>
</dbReference>
<feature type="binding site" evidence="14">
    <location>
        <position position="211"/>
    </location>
    <ligand>
        <name>ATP</name>
        <dbReference type="ChEBI" id="CHEBI:30616"/>
    </ligand>
</feature>
<evidence type="ECO:0000259" key="17">
    <source>
        <dbReference type="PROSITE" id="PS50160"/>
    </source>
</evidence>
<dbReference type="HAMAP" id="MF_00407">
    <property type="entry name" value="DNA_ligase"/>
    <property type="match status" value="1"/>
</dbReference>
<feature type="binding site" evidence="14">
    <location>
        <position position="374"/>
    </location>
    <ligand>
        <name>ATP</name>
        <dbReference type="ChEBI" id="CHEBI:30616"/>
    </ligand>
</feature>
<organism evidence="19 20">
    <name type="scientific">Actinopolymorpha cephalotaxi</name>
    <dbReference type="NCBI Taxonomy" id="504797"/>
    <lineage>
        <taxon>Bacteria</taxon>
        <taxon>Bacillati</taxon>
        <taxon>Actinomycetota</taxon>
        <taxon>Actinomycetes</taxon>
        <taxon>Propionibacteriales</taxon>
        <taxon>Actinopolymorphaceae</taxon>
        <taxon>Actinopolymorpha</taxon>
    </lineage>
</organism>